<evidence type="ECO:0000256" key="3">
    <source>
        <dbReference type="ARBA" id="ARBA00022679"/>
    </source>
</evidence>
<dbReference type="Proteomes" id="UP001168146">
    <property type="component" value="Unassembled WGS sequence"/>
</dbReference>
<evidence type="ECO:0000256" key="4">
    <source>
        <dbReference type="ARBA" id="ARBA00022741"/>
    </source>
</evidence>
<sequence length="150" mass="17034">MGTLCTTRLTEERKNWRKDHPFGFVARPVKTPQGALDLKKWDCAIPGKDRTIWEGGLFKLEMHFPDGKFVPALFHPNVYPSGTVCLSILNEEEGWRPAITIKELLVGIQMLLDEVNPDSPAQADAYGLFKKDRQAYDKKIRQVVKENPAP</sequence>
<evidence type="ECO:0000256" key="16">
    <source>
        <dbReference type="RuleBase" id="RU362109"/>
    </source>
</evidence>
<accession>A0AAN6FWA7</accession>
<evidence type="ECO:0000256" key="13">
    <source>
        <dbReference type="ARBA" id="ARBA00044296"/>
    </source>
</evidence>
<keyword evidence="3" id="KW-0808">Transferase</keyword>
<evidence type="ECO:0000256" key="6">
    <source>
        <dbReference type="ARBA" id="ARBA00022840"/>
    </source>
</evidence>
<protein>
    <recommendedName>
        <fullName evidence="8">SUMO-conjugating enzyme UBC9</fullName>
    </recommendedName>
    <alternativeName>
        <fullName evidence="11">E2 ubiquitin-conjugating enzyme 2</fullName>
    </alternativeName>
    <alternativeName>
        <fullName evidence="13">Ubiquitin carrier protein 9</fullName>
    </alternativeName>
    <alternativeName>
        <fullName evidence="12">Ubiquitin carrier protein UBC2</fullName>
    </alternativeName>
    <alternativeName>
        <fullName evidence="9">Ubiquitin-conjugating enzyme E2 2</fullName>
    </alternativeName>
    <alternativeName>
        <fullName evidence="14">Ubiquitin-conjugating enzyme E2-18 kDa</fullName>
    </alternativeName>
    <alternativeName>
        <fullName evidence="10">Ubiquitin-protein ligase UBC2</fullName>
    </alternativeName>
</protein>
<dbReference type="SUPFAM" id="SSF54495">
    <property type="entry name" value="UBC-like"/>
    <property type="match status" value="1"/>
</dbReference>
<dbReference type="PROSITE" id="PS50127">
    <property type="entry name" value="UBC_2"/>
    <property type="match status" value="1"/>
</dbReference>
<dbReference type="AlphaFoldDB" id="A0AAN6FWA7"/>
<comment type="subcellular location">
    <subcellularLocation>
        <location evidence="1">Nucleus</location>
    </subcellularLocation>
</comment>
<feature type="active site" description="Glycyl thioester intermediate" evidence="15">
    <location>
        <position position="85"/>
    </location>
</feature>
<evidence type="ECO:0000313" key="19">
    <source>
        <dbReference type="Proteomes" id="UP001168146"/>
    </source>
</evidence>
<evidence type="ECO:0000256" key="12">
    <source>
        <dbReference type="ARBA" id="ARBA00042190"/>
    </source>
</evidence>
<dbReference type="InterPro" id="IPR023313">
    <property type="entry name" value="UBQ-conjugating_AS"/>
</dbReference>
<evidence type="ECO:0000256" key="8">
    <source>
        <dbReference type="ARBA" id="ARBA00039165"/>
    </source>
</evidence>
<evidence type="ECO:0000256" key="9">
    <source>
        <dbReference type="ARBA" id="ARBA00039884"/>
    </source>
</evidence>
<evidence type="ECO:0000256" key="2">
    <source>
        <dbReference type="ARBA" id="ARBA00004718"/>
    </source>
</evidence>
<comment type="pathway">
    <text evidence="2">Protein modification; protein sumoylation.</text>
</comment>
<organism evidence="18 19">
    <name type="scientific">Friedmanniomyces endolithicus</name>
    <dbReference type="NCBI Taxonomy" id="329885"/>
    <lineage>
        <taxon>Eukaryota</taxon>
        <taxon>Fungi</taxon>
        <taxon>Dikarya</taxon>
        <taxon>Ascomycota</taxon>
        <taxon>Pezizomycotina</taxon>
        <taxon>Dothideomycetes</taxon>
        <taxon>Dothideomycetidae</taxon>
        <taxon>Mycosphaerellales</taxon>
        <taxon>Teratosphaeriaceae</taxon>
        <taxon>Friedmanniomyces</taxon>
    </lineage>
</organism>
<evidence type="ECO:0000259" key="17">
    <source>
        <dbReference type="PROSITE" id="PS50127"/>
    </source>
</evidence>
<name>A0AAN6FWA7_9PEZI</name>
<dbReference type="GO" id="GO:0019789">
    <property type="term" value="F:SUMO transferase activity"/>
    <property type="evidence" value="ECO:0007669"/>
    <property type="project" value="UniProtKB-ARBA"/>
</dbReference>
<dbReference type="GO" id="GO:0005634">
    <property type="term" value="C:nucleus"/>
    <property type="evidence" value="ECO:0007669"/>
    <property type="project" value="UniProtKB-SubCell"/>
</dbReference>
<evidence type="ECO:0000256" key="7">
    <source>
        <dbReference type="ARBA" id="ARBA00023242"/>
    </source>
</evidence>
<comment type="similarity">
    <text evidence="16">Belongs to the ubiquitin-conjugating enzyme family.</text>
</comment>
<gene>
    <name evidence="18" type="primary">hus5_2</name>
    <name evidence="18" type="ORF">LTR82_005150</name>
</gene>
<dbReference type="InterPro" id="IPR000608">
    <property type="entry name" value="UBC"/>
</dbReference>
<dbReference type="InterPro" id="IPR016135">
    <property type="entry name" value="UBQ-conjugating_enzyme/RWD"/>
</dbReference>
<feature type="domain" description="UBC core" evidence="17">
    <location>
        <begin position="4"/>
        <end position="149"/>
    </location>
</feature>
<proteinExistence type="inferred from homology"/>
<dbReference type="CDD" id="cd23798">
    <property type="entry name" value="UBCc_UBE2I"/>
    <property type="match status" value="1"/>
</dbReference>
<dbReference type="Gene3D" id="3.10.110.10">
    <property type="entry name" value="Ubiquitin Conjugating Enzyme"/>
    <property type="match status" value="1"/>
</dbReference>
<keyword evidence="7" id="KW-0539">Nucleus</keyword>
<dbReference type="GO" id="GO:0005694">
    <property type="term" value="C:chromosome"/>
    <property type="evidence" value="ECO:0007669"/>
    <property type="project" value="UniProtKB-ARBA"/>
</dbReference>
<reference evidence="18" key="1">
    <citation type="submission" date="2021-12" db="EMBL/GenBank/DDBJ databases">
        <title>Black yeast isolated from Biological Soil Crust.</title>
        <authorList>
            <person name="Kurbessoian T."/>
        </authorList>
    </citation>
    <scope>NUCLEOTIDE SEQUENCE</scope>
    <source>
        <strain evidence="18">CCFEE 5208</strain>
    </source>
</reference>
<dbReference type="GO" id="GO:0016925">
    <property type="term" value="P:protein sumoylation"/>
    <property type="evidence" value="ECO:0007669"/>
    <property type="project" value="UniProtKB-ARBA"/>
</dbReference>
<keyword evidence="4 16" id="KW-0547">Nucleotide-binding</keyword>
<evidence type="ECO:0000256" key="15">
    <source>
        <dbReference type="PROSITE-ProRule" id="PRU10133"/>
    </source>
</evidence>
<evidence type="ECO:0000256" key="10">
    <source>
        <dbReference type="ARBA" id="ARBA00041569"/>
    </source>
</evidence>
<keyword evidence="5 16" id="KW-0833">Ubl conjugation pathway</keyword>
<dbReference type="Pfam" id="PF00179">
    <property type="entry name" value="UQ_con"/>
    <property type="match status" value="1"/>
</dbReference>
<dbReference type="PROSITE" id="PS00183">
    <property type="entry name" value="UBC_1"/>
    <property type="match status" value="1"/>
</dbReference>
<evidence type="ECO:0000313" key="18">
    <source>
        <dbReference type="EMBL" id="KAK0324029.1"/>
    </source>
</evidence>
<dbReference type="InterPro" id="IPR050113">
    <property type="entry name" value="Ub_conjugating_enzyme"/>
</dbReference>
<evidence type="ECO:0000256" key="14">
    <source>
        <dbReference type="ARBA" id="ARBA00081544"/>
    </source>
</evidence>
<dbReference type="GO" id="GO:0005524">
    <property type="term" value="F:ATP binding"/>
    <property type="evidence" value="ECO:0007669"/>
    <property type="project" value="UniProtKB-UniRule"/>
</dbReference>
<comment type="caution">
    <text evidence="18">The sequence shown here is derived from an EMBL/GenBank/DDBJ whole genome shotgun (WGS) entry which is preliminary data.</text>
</comment>
<evidence type="ECO:0000256" key="11">
    <source>
        <dbReference type="ARBA" id="ARBA00042179"/>
    </source>
</evidence>
<dbReference type="SMART" id="SM00212">
    <property type="entry name" value="UBCc"/>
    <property type="match status" value="1"/>
</dbReference>
<dbReference type="EMBL" id="JASUXU010000011">
    <property type="protein sequence ID" value="KAK0324029.1"/>
    <property type="molecule type" value="Genomic_DNA"/>
</dbReference>
<dbReference type="PANTHER" id="PTHR24067">
    <property type="entry name" value="UBIQUITIN-CONJUGATING ENZYME E2"/>
    <property type="match status" value="1"/>
</dbReference>
<dbReference type="FunFam" id="3.10.110.10:FF:000035">
    <property type="entry name" value="SUMO-conjugating enzyme ubc9"/>
    <property type="match status" value="1"/>
</dbReference>
<evidence type="ECO:0000256" key="1">
    <source>
        <dbReference type="ARBA" id="ARBA00004123"/>
    </source>
</evidence>
<evidence type="ECO:0000256" key="5">
    <source>
        <dbReference type="ARBA" id="ARBA00022786"/>
    </source>
</evidence>
<keyword evidence="6 16" id="KW-0067">ATP-binding</keyword>